<feature type="transmembrane region" description="Helical" evidence="6">
    <location>
        <begin position="36"/>
        <end position="59"/>
    </location>
</feature>
<evidence type="ECO:0000256" key="4">
    <source>
        <dbReference type="ARBA" id="ARBA00022989"/>
    </source>
</evidence>
<gene>
    <name evidence="8" type="ORF">HMPREF0663_10527</name>
</gene>
<dbReference type="RefSeq" id="WP_004369230.1">
    <property type="nucleotide sequence ID" value="NZ_GL833119.1"/>
</dbReference>
<proteinExistence type="predicted"/>
<keyword evidence="4 6" id="KW-1133">Transmembrane helix</keyword>
<sequence length="431" mass="48571">MWNKPYTLKEGTAITVGLSVTGELLQLTIGPLEWGIFVWPANLVVLAVFMALLFVICLLRKRYYFCRFITTVQAAVPAIVLAVLLTIVMGLTRQAAEGSPSSDPIGLTKMLNFWPFILVYIWLTVIVGEAALHQLATFKWRKLPSFVCHIGLFIVLTCGTLGSADMQRLKMYCELGKPEWRGIDAWNNVHELPIAIQLEKFTIEEYPPKLMMIDRQGIPQPSKRPESIVAYENIADGRLNGWDIHIVKRIQNAIPASMVKMISKIPRGMMANVRMDSLGMARNTGGFVATDARGSAYALYVKAVRGTVEKEGWVTCGSYLFPFQTLRLDDKHTLVMSNPEPRRYASIIDIYTEDGKNEQAEVEVNKPYSINGWKIYQLGYNEEMGKWSTYSVFELVSNPWLPVVYIGIYLLLIGAVGIFLIASSRRKEAEK</sequence>
<comment type="caution">
    <text evidence="8">The sequence shown here is derived from an EMBL/GenBank/DDBJ whole genome shotgun (WGS) entry which is preliminary data.</text>
</comment>
<dbReference type="Proteomes" id="UP000005580">
    <property type="component" value="Unassembled WGS sequence"/>
</dbReference>
<dbReference type="GO" id="GO:0017004">
    <property type="term" value="P:cytochrome complex assembly"/>
    <property type="evidence" value="ECO:0007669"/>
    <property type="project" value="UniProtKB-KW"/>
</dbReference>
<dbReference type="PANTHER" id="PTHR31566:SF5">
    <property type="entry name" value="RESB-LIKE DOMAIN-CONTAINING PROTEIN"/>
    <property type="match status" value="1"/>
</dbReference>
<feature type="transmembrane region" description="Helical" evidence="6">
    <location>
        <begin position="143"/>
        <end position="164"/>
    </location>
</feature>
<keyword evidence="2 6" id="KW-0812">Transmembrane</keyword>
<reference evidence="8" key="1">
    <citation type="submission" date="2011-01" db="EMBL/GenBank/DDBJ databases">
        <authorList>
            <person name="Muzny D."/>
            <person name="Qin X."/>
            <person name="Buhay C."/>
            <person name="Dugan-Rocha S."/>
            <person name="Ding Y."/>
            <person name="Chen G."/>
            <person name="Hawes A."/>
            <person name="Holder M."/>
            <person name="Jhangiani S."/>
            <person name="Johnson A."/>
            <person name="Khan Z."/>
            <person name="Li Z."/>
            <person name="Liu W."/>
            <person name="Liu X."/>
            <person name="Perez L."/>
            <person name="Shen H."/>
            <person name="Wang Q."/>
            <person name="Watt J."/>
            <person name="Xi L."/>
            <person name="Xin Y."/>
            <person name="Zhou J."/>
            <person name="Deng J."/>
            <person name="Jiang H."/>
            <person name="Liu Y."/>
            <person name="Qu J."/>
            <person name="Song X.-Z."/>
            <person name="Zhang L."/>
            <person name="Villasana D."/>
            <person name="Johnson A."/>
            <person name="Liu J."/>
            <person name="Liyanage D."/>
            <person name="Lorensuhewa L."/>
            <person name="Robinson T."/>
            <person name="Song A."/>
            <person name="Song B.-B."/>
            <person name="Dinh H."/>
            <person name="Thornton R."/>
            <person name="Coyle M."/>
            <person name="Francisco L."/>
            <person name="Jackson L."/>
            <person name="Javaid M."/>
            <person name="Korchina V."/>
            <person name="Kovar C."/>
            <person name="Mata R."/>
            <person name="Mathew T."/>
            <person name="Ngo R."/>
            <person name="Nguyen L."/>
            <person name="Nguyen N."/>
            <person name="Okwuonu G."/>
            <person name="Ongeri F."/>
            <person name="Pham C."/>
            <person name="Simmons D."/>
            <person name="Wilczek-Boney K."/>
            <person name="Hale W."/>
            <person name="Jakkamsetti A."/>
            <person name="Pham P."/>
            <person name="Ruth R."/>
            <person name="San Lucas F."/>
            <person name="Warren J."/>
            <person name="Zhang J."/>
            <person name="Zhao Z."/>
            <person name="Zhou C."/>
            <person name="Zhu D."/>
            <person name="Lee S."/>
            <person name="Bess C."/>
            <person name="Blankenburg K."/>
            <person name="Forbes L."/>
            <person name="Fu Q."/>
            <person name="Gubbala S."/>
            <person name="Hirani K."/>
            <person name="Jayaseelan J.C."/>
            <person name="Lara F."/>
            <person name="Munidasa M."/>
            <person name="Palculict T."/>
            <person name="Patil S."/>
            <person name="Pu L.-L."/>
            <person name="Saada N."/>
            <person name="Tang L."/>
            <person name="Weissenberger G."/>
            <person name="Zhu Y."/>
            <person name="Hemphill L."/>
            <person name="Shang Y."/>
            <person name="Youmans B."/>
            <person name="Ayvaz T."/>
            <person name="Ross M."/>
            <person name="Santibanez J."/>
            <person name="Aqrawi P."/>
            <person name="Gross S."/>
            <person name="Joshi V."/>
            <person name="Fowler G."/>
            <person name="Nazareth L."/>
            <person name="Reid J."/>
            <person name="Worley K."/>
            <person name="Petrosino J."/>
            <person name="Highlander S."/>
            <person name="Gibbs R."/>
        </authorList>
    </citation>
    <scope>NUCLEOTIDE SEQUENCE [LARGE SCALE GENOMIC DNA]</scope>
    <source>
        <strain evidence="8">ATCC 33269</strain>
    </source>
</reference>
<dbReference type="PANTHER" id="PTHR31566">
    <property type="entry name" value="CYTOCHROME C BIOGENESIS PROTEIN CCS1, CHLOROPLASTIC"/>
    <property type="match status" value="1"/>
</dbReference>
<dbReference type="eggNOG" id="COG1333">
    <property type="taxonomic scope" value="Bacteria"/>
</dbReference>
<evidence type="ECO:0000313" key="8">
    <source>
        <dbReference type="EMBL" id="EFZ38158.1"/>
    </source>
</evidence>
<dbReference type="HOGENOM" id="CLU_058412_0_0_10"/>
<keyword evidence="9" id="KW-1185">Reference proteome</keyword>
<organism evidence="8 9">
    <name type="scientific">Hoylesella oralis ATCC 33269</name>
    <dbReference type="NCBI Taxonomy" id="873533"/>
    <lineage>
        <taxon>Bacteria</taxon>
        <taxon>Pseudomonadati</taxon>
        <taxon>Bacteroidota</taxon>
        <taxon>Bacteroidia</taxon>
        <taxon>Bacteroidales</taxon>
        <taxon>Prevotellaceae</taxon>
        <taxon>Hoylesella</taxon>
    </lineage>
</organism>
<dbReference type="STRING" id="28134.SAMN05444288_0346"/>
<evidence type="ECO:0000256" key="5">
    <source>
        <dbReference type="ARBA" id="ARBA00023136"/>
    </source>
</evidence>
<dbReference type="GO" id="GO:0016020">
    <property type="term" value="C:membrane"/>
    <property type="evidence" value="ECO:0007669"/>
    <property type="project" value="UniProtKB-SubCell"/>
</dbReference>
<keyword evidence="3" id="KW-0201">Cytochrome c-type biogenesis</keyword>
<dbReference type="InterPro" id="IPR007816">
    <property type="entry name" value="ResB-like_domain"/>
</dbReference>
<dbReference type="AlphaFoldDB" id="E7RN27"/>
<feature type="domain" description="ResB-like" evidence="7">
    <location>
        <begin position="325"/>
        <end position="382"/>
    </location>
</feature>
<dbReference type="InterPro" id="IPR023494">
    <property type="entry name" value="Cyt_c_bgen_Ccs1/CcsB/ResB"/>
</dbReference>
<accession>E7RN27</accession>
<name>E7RN27_9BACT</name>
<evidence type="ECO:0000256" key="2">
    <source>
        <dbReference type="ARBA" id="ARBA00022692"/>
    </source>
</evidence>
<feature type="transmembrane region" description="Helical" evidence="6">
    <location>
        <begin position="400"/>
        <end position="422"/>
    </location>
</feature>
<evidence type="ECO:0000313" key="9">
    <source>
        <dbReference type="Proteomes" id="UP000005580"/>
    </source>
</evidence>
<evidence type="ECO:0000256" key="3">
    <source>
        <dbReference type="ARBA" id="ARBA00022748"/>
    </source>
</evidence>
<feature type="transmembrane region" description="Helical" evidence="6">
    <location>
        <begin position="71"/>
        <end position="91"/>
    </location>
</feature>
<evidence type="ECO:0000256" key="6">
    <source>
        <dbReference type="SAM" id="Phobius"/>
    </source>
</evidence>
<dbReference type="Pfam" id="PF05140">
    <property type="entry name" value="ResB"/>
    <property type="match status" value="1"/>
</dbReference>
<feature type="transmembrane region" description="Helical" evidence="6">
    <location>
        <begin position="111"/>
        <end position="131"/>
    </location>
</feature>
<evidence type="ECO:0000259" key="7">
    <source>
        <dbReference type="Pfam" id="PF05140"/>
    </source>
</evidence>
<protein>
    <recommendedName>
        <fullName evidence="7">ResB-like domain-containing protein</fullName>
    </recommendedName>
</protein>
<evidence type="ECO:0000256" key="1">
    <source>
        <dbReference type="ARBA" id="ARBA00004141"/>
    </source>
</evidence>
<dbReference type="EMBL" id="AEPE02000002">
    <property type="protein sequence ID" value="EFZ38158.1"/>
    <property type="molecule type" value="Genomic_DNA"/>
</dbReference>
<keyword evidence="5 6" id="KW-0472">Membrane</keyword>
<comment type="subcellular location">
    <subcellularLocation>
        <location evidence="1">Membrane</location>
        <topology evidence="1">Multi-pass membrane protein</topology>
    </subcellularLocation>
</comment>